<evidence type="ECO:0000313" key="1">
    <source>
        <dbReference type="EMBL" id="MFC3971062.1"/>
    </source>
</evidence>
<dbReference type="Gene3D" id="2.30.110.50">
    <property type="match status" value="1"/>
</dbReference>
<gene>
    <name evidence="1" type="ORF">ACFOVS_23660</name>
</gene>
<keyword evidence="2" id="KW-1185">Reference proteome</keyword>
<accession>A0ABV8EHV6</accession>
<name>A0ABV8EHV6_9HYPH</name>
<comment type="caution">
    <text evidence="1">The sequence shown here is derived from an EMBL/GenBank/DDBJ whole genome shotgun (WGS) entry which is preliminary data.</text>
</comment>
<organism evidence="1 2">
    <name type="scientific">Rhizobium lemnae</name>
    <dbReference type="NCBI Taxonomy" id="1214924"/>
    <lineage>
        <taxon>Bacteria</taxon>
        <taxon>Pseudomonadati</taxon>
        <taxon>Pseudomonadota</taxon>
        <taxon>Alphaproteobacteria</taxon>
        <taxon>Hyphomicrobiales</taxon>
        <taxon>Rhizobiaceae</taxon>
        <taxon>Rhizobium/Agrobacterium group</taxon>
        <taxon>Rhizobium</taxon>
    </lineage>
</organism>
<evidence type="ECO:0000313" key="2">
    <source>
        <dbReference type="Proteomes" id="UP001595697"/>
    </source>
</evidence>
<proteinExistence type="predicted"/>
<sequence>MTDAFSSASSAEFIQASRVLRIVSPLGEDQLLPERVAIEEGVNRLFEMAKSSTPFVRG</sequence>
<dbReference type="Proteomes" id="UP001595697">
    <property type="component" value="Unassembled WGS sequence"/>
</dbReference>
<reference evidence="2" key="1">
    <citation type="journal article" date="2019" name="Int. J. Syst. Evol. Microbiol.">
        <title>The Global Catalogue of Microorganisms (GCM) 10K type strain sequencing project: providing services to taxonomists for standard genome sequencing and annotation.</title>
        <authorList>
            <consortium name="The Broad Institute Genomics Platform"/>
            <consortium name="The Broad Institute Genome Sequencing Center for Infectious Disease"/>
            <person name="Wu L."/>
            <person name="Ma J."/>
        </authorList>
    </citation>
    <scope>NUCLEOTIDE SEQUENCE [LARGE SCALE GENOMIC DNA]</scope>
    <source>
        <strain evidence="2">TBRC 5781</strain>
    </source>
</reference>
<dbReference type="RefSeq" id="WP_377307413.1">
    <property type="nucleotide sequence ID" value="NZ_JBHSBD010000161.1"/>
</dbReference>
<dbReference type="EMBL" id="JBHSBD010000161">
    <property type="protein sequence ID" value="MFC3971062.1"/>
    <property type="molecule type" value="Genomic_DNA"/>
</dbReference>
<protein>
    <submittedName>
        <fullName evidence="1">Uncharacterized protein</fullName>
    </submittedName>
</protein>